<dbReference type="InterPro" id="IPR038666">
    <property type="entry name" value="SSP1_head-tail_sf"/>
</dbReference>
<accession>G7QC50</accession>
<dbReference type="AlphaFoldDB" id="G7QC50"/>
<dbReference type="NCBIfam" id="TIGR01563">
    <property type="entry name" value="gp16_SPP1"/>
    <property type="match status" value="1"/>
</dbReference>
<dbReference type="Gene3D" id="2.40.10.270">
    <property type="entry name" value="Bacteriophage SPP1 head-tail adaptor protein"/>
    <property type="match status" value="1"/>
</dbReference>
<organism evidence="1 2">
    <name type="scientific">Solidesulfovibrio carbinoliphilus subsp. oakridgensis</name>
    <dbReference type="NCBI Taxonomy" id="694327"/>
    <lineage>
        <taxon>Bacteria</taxon>
        <taxon>Pseudomonadati</taxon>
        <taxon>Thermodesulfobacteriota</taxon>
        <taxon>Desulfovibrionia</taxon>
        <taxon>Desulfovibrionales</taxon>
        <taxon>Desulfovibrionaceae</taxon>
        <taxon>Solidesulfovibrio</taxon>
    </lineage>
</organism>
<dbReference type="Proteomes" id="UP000004662">
    <property type="component" value="Chromosome"/>
</dbReference>
<dbReference type="OrthoDB" id="8640229at2"/>
<keyword evidence="2" id="KW-1185">Reference proteome</keyword>
<sequence>MGIRAGELKHRLTIEANTPVRDEYGGMVPGWAPVAKVWAKLWAKSGQERQTARANQAEVSHGVLMRSFAGLTTAHRLTMGTRSFAITFINDTIPGQFTLDVTEKLGREAS</sequence>
<name>G7QC50_9BACT</name>
<proteinExistence type="predicted"/>
<reference evidence="2" key="1">
    <citation type="journal article" date="2015" name="Genome Announc.">
        <title>High-Quality Draft Genome Sequence of Desulfovibrio carbinoliphilus FW-101-2B, an Organic Acid-Oxidizing Sulfate-Reducing Bacterium Isolated from Uranium(VI)-Contaminated Groundwater.</title>
        <authorList>
            <person name="Ramsay B.D."/>
            <person name="Hwang C."/>
            <person name="Woo H.L."/>
            <person name="Carroll S.L."/>
            <person name="Lucas S."/>
            <person name="Han J."/>
            <person name="Lapidus A.L."/>
            <person name="Cheng J.F."/>
            <person name="Goodwin L.A."/>
            <person name="Pitluck S."/>
            <person name="Peters L."/>
            <person name="Chertkov O."/>
            <person name="Held B."/>
            <person name="Detter J.C."/>
            <person name="Han C.S."/>
            <person name="Tapia R."/>
            <person name="Land M.L."/>
            <person name="Hauser L.J."/>
            <person name="Kyrpides N.C."/>
            <person name="Ivanova N.N."/>
            <person name="Mikhailova N."/>
            <person name="Pagani I."/>
            <person name="Woyke T."/>
            <person name="Arkin A.P."/>
            <person name="Dehal P."/>
            <person name="Chivian D."/>
            <person name="Criddle C.S."/>
            <person name="Wu W."/>
            <person name="Chakraborty R."/>
            <person name="Hazen T.C."/>
            <person name="Fields M.W."/>
        </authorList>
    </citation>
    <scope>NUCLEOTIDE SEQUENCE [LARGE SCALE GENOMIC DNA]</scope>
    <source>
        <strain evidence="2">FW-101-2B</strain>
    </source>
</reference>
<dbReference type="HOGENOM" id="CLU_147810_1_3_7"/>
<gene>
    <name evidence="1" type="ORF">DFW101_3500</name>
</gene>
<dbReference type="Pfam" id="PF05521">
    <property type="entry name" value="Phage_HCP"/>
    <property type="match status" value="1"/>
</dbReference>
<protein>
    <submittedName>
        <fullName evidence="1">Phage head-tail adaptor</fullName>
    </submittedName>
</protein>
<dbReference type="STRING" id="694327.DFW101_3500"/>
<dbReference type="InterPro" id="IPR008767">
    <property type="entry name" value="Phage_SPP1_head-tail_adaptor"/>
</dbReference>
<dbReference type="RefSeq" id="WP_009182820.1">
    <property type="nucleotide sequence ID" value="NZ_CM001368.1"/>
</dbReference>
<evidence type="ECO:0000313" key="1">
    <source>
        <dbReference type="EMBL" id="EHJ49496.1"/>
    </source>
</evidence>
<dbReference type="EMBL" id="CM001368">
    <property type="protein sequence ID" value="EHJ49496.1"/>
    <property type="molecule type" value="Genomic_DNA"/>
</dbReference>
<evidence type="ECO:0000313" key="2">
    <source>
        <dbReference type="Proteomes" id="UP000004662"/>
    </source>
</evidence>